<proteinExistence type="predicted"/>
<dbReference type="SUPFAM" id="SSF56801">
    <property type="entry name" value="Acetyl-CoA synthetase-like"/>
    <property type="match status" value="1"/>
</dbReference>
<dbReference type="EMBL" id="LPWF01000019">
    <property type="protein sequence ID" value="ODR99110.1"/>
    <property type="molecule type" value="Genomic_DNA"/>
</dbReference>
<dbReference type="InterPro" id="IPR053158">
    <property type="entry name" value="CapK_Type1_Caps_Biosynth"/>
</dbReference>
<organism evidence="1 2">
    <name type="scientific">Methyloceanibacter superfactus</name>
    <dbReference type="NCBI Taxonomy" id="1774969"/>
    <lineage>
        <taxon>Bacteria</taxon>
        <taxon>Pseudomonadati</taxon>
        <taxon>Pseudomonadota</taxon>
        <taxon>Alphaproteobacteria</taxon>
        <taxon>Hyphomicrobiales</taxon>
        <taxon>Hyphomicrobiaceae</taxon>
        <taxon>Methyloceanibacter</taxon>
    </lineage>
</organism>
<dbReference type="PANTHER" id="PTHR36932:SF1">
    <property type="entry name" value="CAPSULAR POLYSACCHARIDE BIOSYNTHESIS PROTEIN"/>
    <property type="match status" value="1"/>
</dbReference>
<name>A0A1E3W005_9HYPH</name>
<dbReference type="InterPro" id="IPR042099">
    <property type="entry name" value="ANL_N_sf"/>
</dbReference>
<reference evidence="1 2" key="1">
    <citation type="journal article" date="2016" name="Environ. Microbiol.">
        <title>New Methyloceanibacter diversity from North Sea sediments includes methanotroph containing solely the soluble methane monooxygenase.</title>
        <authorList>
            <person name="Vekeman B."/>
            <person name="Kerckhof F.M."/>
            <person name="Cremers G."/>
            <person name="de Vos P."/>
            <person name="Vandamme P."/>
            <person name="Boon N."/>
            <person name="Op den Camp H.J."/>
            <person name="Heylen K."/>
        </authorList>
    </citation>
    <scope>NUCLEOTIDE SEQUENCE [LARGE SCALE GENOMIC DNA]</scope>
    <source>
        <strain evidence="1 2">R-67175</strain>
    </source>
</reference>
<evidence type="ECO:0000313" key="2">
    <source>
        <dbReference type="Proteomes" id="UP000094472"/>
    </source>
</evidence>
<sequence length="388" mass="43065">MIIDSPRRRQQLAAVAERLPSHVARLSWSVEQIKAERQRALRETLAFAKKNSPWHAERLSQIDAASFTEADLNRLPVMTKADVMSNWDQVVTDRRLTLAGCNDDITAKLDRTTRDYYYLDDYLVIATGGSSGVRGVFPWSWSEFVEIACATFRYQVRDEPPDRLSGRRLLAVIEAGEIVHGSPFLFSVSTDPAADIRWLPANTPLSGLVAALNDAQPTQINCFGSVMEELGAEALSGRLKIDPKRVTTNSEPLLPETRDAVRKAWGVEINNMWGCVEVGHIGIECDAHEGMHMTDDLIITEFVDEHDQPTRDSAAVDRVLVTSLFGRTLPLIRYELTDIPVPDDKPCSCGAVFPLVSGVKGRADDIFAYPGGVHVHPLVFRTLCVPKT</sequence>
<dbReference type="PANTHER" id="PTHR36932">
    <property type="entry name" value="CAPSULAR POLYSACCHARIDE BIOSYNTHESIS PROTEIN"/>
    <property type="match status" value="1"/>
</dbReference>
<dbReference type="Proteomes" id="UP000094472">
    <property type="component" value="Unassembled WGS sequence"/>
</dbReference>
<dbReference type="OrthoDB" id="580775at2"/>
<accession>A0A1E3W005</accession>
<gene>
    <name evidence="1" type="ORF">AUC69_09480</name>
</gene>
<keyword evidence="2" id="KW-1185">Reference proteome</keyword>
<dbReference type="AlphaFoldDB" id="A0A1E3W005"/>
<protein>
    <recommendedName>
        <fullName evidence="3">AMP-dependent synthetase/ligase domain-containing protein</fullName>
    </recommendedName>
</protein>
<evidence type="ECO:0000313" key="1">
    <source>
        <dbReference type="EMBL" id="ODR99110.1"/>
    </source>
</evidence>
<dbReference type="RefSeq" id="WP_069441376.1">
    <property type="nucleotide sequence ID" value="NZ_LPWF01000019.1"/>
</dbReference>
<dbReference type="Gene3D" id="3.40.50.12780">
    <property type="entry name" value="N-terminal domain of ligase-like"/>
    <property type="match status" value="1"/>
</dbReference>
<evidence type="ECO:0008006" key="3">
    <source>
        <dbReference type="Google" id="ProtNLM"/>
    </source>
</evidence>
<dbReference type="STRING" id="1774969.AUC69_09480"/>
<comment type="caution">
    <text evidence="1">The sequence shown here is derived from an EMBL/GenBank/DDBJ whole genome shotgun (WGS) entry which is preliminary data.</text>
</comment>